<dbReference type="AlphaFoldDB" id="A0A6A6XSD2"/>
<keyword evidence="4" id="KW-1185">Reference proteome</keyword>
<name>A0A6A6XSD2_9PLEO</name>
<feature type="compositionally biased region" description="Basic and acidic residues" evidence="1">
    <location>
        <begin position="51"/>
        <end position="61"/>
    </location>
</feature>
<keyword evidence="2" id="KW-0472">Membrane</keyword>
<sequence>METGGGRRTSRERWSVWRRQDCMARPLLKSTRRQMARFGPGARTAQQGAREGGERGRGERARGCRMDISGLRVIIGGRAMIVVILGRSVWGSWLGRR</sequence>
<evidence type="ECO:0000313" key="3">
    <source>
        <dbReference type="EMBL" id="KAF2799158.1"/>
    </source>
</evidence>
<reference evidence="3" key="1">
    <citation type="journal article" date="2020" name="Stud. Mycol.">
        <title>101 Dothideomycetes genomes: a test case for predicting lifestyles and emergence of pathogens.</title>
        <authorList>
            <person name="Haridas S."/>
            <person name="Albert R."/>
            <person name="Binder M."/>
            <person name="Bloem J."/>
            <person name="Labutti K."/>
            <person name="Salamov A."/>
            <person name="Andreopoulos B."/>
            <person name="Baker S."/>
            <person name="Barry K."/>
            <person name="Bills G."/>
            <person name="Bluhm B."/>
            <person name="Cannon C."/>
            <person name="Castanera R."/>
            <person name="Culley D."/>
            <person name="Daum C."/>
            <person name="Ezra D."/>
            <person name="Gonzalez J."/>
            <person name="Henrissat B."/>
            <person name="Kuo A."/>
            <person name="Liang C."/>
            <person name="Lipzen A."/>
            <person name="Lutzoni F."/>
            <person name="Magnuson J."/>
            <person name="Mondo S."/>
            <person name="Nolan M."/>
            <person name="Ohm R."/>
            <person name="Pangilinan J."/>
            <person name="Park H.-J."/>
            <person name="Ramirez L."/>
            <person name="Alfaro M."/>
            <person name="Sun H."/>
            <person name="Tritt A."/>
            <person name="Yoshinaga Y."/>
            <person name="Zwiers L.-H."/>
            <person name="Turgeon B."/>
            <person name="Goodwin S."/>
            <person name="Spatafora J."/>
            <person name="Crous P."/>
            <person name="Grigoriev I."/>
        </authorList>
    </citation>
    <scope>NUCLEOTIDE SEQUENCE</scope>
    <source>
        <strain evidence="3">CBS 109.77</strain>
    </source>
</reference>
<feature type="region of interest" description="Disordered" evidence="1">
    <location>
        <begin position="35"/>
        <end position="61"/>
    </location>
</feature>
<evidence type="ECO:0000313" key="4">
    <source>
        <dbReference type="Proteomes" id="UP000799757"/>
    </source>
</evidence>
<keyword evidence="2" id="KW-1133">Transmembrane helix</keyword>
<feature type="transmembrane region" description="Helical" evidence="2">
    <location>
        <begin position="70"/>
        <end position="90"/>
    </location>
</feature>
<proteinExistence type="predicted"/>
<evidence type="ECO:0000256" key="2">
    <source>
        <dbReference type="SAM" id="Phobius"/>
    </source>
</evidence>
<keyword evidence="2" id="KW-0812">Transmembrane</keyword>
<organism evidence="3 4">
    <name type="scientific">Melanomma pulvis-pyrius CBS 109.77</name>
    <dbReference type="NCBI Taxonomy" id="1314802"/>
    <lineage>
        <taxon>Eukaryota</taxon>
        <taxon>Fungi</taxon>
        <taxon>Dikarya</taxon>
        <taxon>Ascomycota</taxon>
        <taxon>Pezizomycotina</taxon>
        <taxon>Dothideomycetes</taxon>
        <taxon>Pleosporomycetidae</taxon>
        <taxon>Pleosporales</taxon>
        <taxon>Melanommataceae</taxon>
        <taxon>Melanomma</taxon>
    </lineage>
</organism>
<dbReference type="Proteomes" id="UP000799757">
    <property type="component" value="Unassembled WGS sequence"/>
</dbReference>
<evidence type="ECO:0000256" key="1">
    <source>
        <dbReference type="SAM" id="MobiDB-lite"/>
    </source>
</evidence>
<gene>
    <name evidence="3" type="ORF">K505DRAFT_75927</name>
</gene>
<accession>A0A6A6XSD2</accession>
<protein>
    <submittedName>
        <fullName evidence="3">Uncharacterized protein</fullName>
    </submittedName>
</protein>
<dbReference type="EMBL" id="MU001769">
    <property type="protein sequence ID" value="KAF2799158.1"/>
    <property type="molecule type" value="Genomic_DNA"/>
</dbReference>